<gene>
    <name evidence="5" type="ORF">RI543_001797</name>
</gene>
<dbReference type="Gene3D" id="1.10.472.80">
    <property type="entry name" value="Ypt/Rab-GAP domain of gyp1p, domain 3"/>
    <property type="match status" value="1"/>
</dbReference>
<dbReference type="GO" id="GO:0005096">
    <property type="term" value="F:GTPase activator activity"/>
    <property type="evidence" value="ECO:0007669"/>
    <property type="project" value="TreeGrafter"/>
</dbReference>
<evidence type="ECO:0000313" key="6">
    <source>
        <dbReference type="Proteomes" id="UP001306508"/>
    </source>
</evidence>
<dbReference type="PANTHER" id="PTHR47219:SF9">
    <property type="entry name" value="GTPASE ACTIVATING PROTEIN AND CENTROSOME-ASSOCIATED, ISOFORM B"/>
    <property type="match status" value="1"/>
</dbReference>
<evidence type="ECO:0000256" key="1">
    <source>
        <dbReference type="SAM" id="Coils"/>
    </source>
</evidence>
<keyword evidence="3" id="KW-0472">Membrane</keyword>
<keyword evidence="1" id="KW-0175">Coiled coil</keyword>
<dbReference type="GO" id="GO:0031267">
    <property type="term" value="F:small GTPase binding"/>
    <property type="evidence" value="ECO:0007669"/>
    <property type="project" value="TreeGrafter"/>
</dbReference>
<organism evidence="5 6">
    <name type="scientific">Arxiozyma heterogenica</name>
    <dbReference type="NCBI Taxonomy" id="278026"/>
    <lineage>
        <taxon>Eukaryota</taxon>
        <taxon>Fungi</taxon>
        <taxon>Dikarya</taxon>
        <taxon>Ascomycota</taxon>
        <taxon>Saccharomycotina</taxon>
        <taxon>Saccharomycetes</taxon>
        <taxon>Saccharomycetales</taxon>
        <taxon>Saccharomycetaceae</taxon>
        <taxon>Arxiozyma</taxon>
    </lineage>
</organism>
<dbReference type="AlphaFoldDB" id="A0AAN8A963"/>
<feature type="compositionally biased region" description="Basic and acidic residues" evidence="2">
    <location>
        <begin position="116"/>
        <end position="127"/>
    </location>
</feature>
<evidence type="ECO:0000256" key="2">
    <source>
        <dbReference type="SAM" id="MobiDB-lite"/>
    </source>
</evidence>
<accession>A0AAN8A963</accession>
<evidence type="ECO:0000256" key="3">
    <source>
        <dbReference type="SAM" id="Phobius"/>
    </source>
</evidence>
<dbReference type="Pfam" id="PF23436">
    <property type="entry name" value="RabGap-TBC_2"/>
    <property type="match status" value="1"/>
</dbReference>
<name>A0AAN8A963_9SACH</name>
<dbReference type="Gene3D" id="1.10.8.270">
    <property type="entry name" value="putative rabgap domain of human tbc1 domain family member 14 like domains"/>
    <property type="match status" value="1"/>
</dbReference>
<dbReference type="GO" id="GO:0030427">
    <property type="term" value="C:site of polarized growth"/>
    <property type="evidence" value="ECO:0007669"/>
    <property type="project" value="UniProtKB-ARBA"/>
</dbReference>
<feature type="compositionally biased region" description="Basic and acidic residues" evidence="2">
    <location>
        <begin position="1"/>
        <end position="21"/>
    </location>
</feature>
<feature type="domain" description="Rab-GAP TBC" evidence="4">
    <location>
        <begin position="243"/>
        <end position="426"/>
    </location>
</feature>
<dbReference type="SMART" id="SM00164">
    <property type="entry name" value="TBC"/>
    <property type="match status" value="1"/>
</dbReference>
<feature type="transmembrane region" description="Helical" evidence="3">
    <location>
        <begin position="416"/>
        <end position="440"/>
    </location>
</feature>
<keyword evidence="3" id="KW-0812">Transmembrane</keyword>
<dbReference type="PROSITE" id="PS50086">
    <property type="entry name" value="TBC_RABGAP"/>
    <property type="match status" value="1"/>
</dbReference>
<feature type="region of interest" description="Disordered" evidence="2">
    <location>
        <begin position="94"/>
        <end position="163"/>
    </location>
</feature>
<dbReference type="InterPro" id="IPR000195">
    <property type="entry name" value="Rab-GAP-TBC_dom"/>
</dbReference>
<feature type="region of interest" description="Disordered" evidence="2">
    <location>
        <begin position="1"/>
        <end position="55"/>
    </location>
</feature>
<dbReference type="SUPFAM" id="SSF47923">
    <property type="entry name" value="Ypt/Rab-GAP domain of gyp1p"/>
    <property type="match status" value="2"/>
</dbReference>
<dbReference type="Proteomes" id="UP001306508">
    <property type="component" value="Unassembled WGS sequence"/>
</dbReference>
<sequence length="682" mass="79323">MEQESHEILTHIPEDSPKTNSKELIPQTIKLTDGLSRQHTKGEEINTPDNIDNQTNITAVQPNGNELESVPPIPIETNSQLAIETNKIYSALSQFSTPPLPERKESVNISENDDSLDSKQNETKILDNEGPNPPPRRSVPILPSRNKQQNRDPNKSNGEINNIESERSLIADDMLIFRLNETINELKLSDKYKPHGILPHNEELTDNGETEESNIWKQLIKDPENTINERYETIEKLIISSNSIPVQLRNEVWESVTFMKSHNWNTIYELLVSKDSSFDEEQIKIDIEKIFPENEEQKDIVFNIVKTYLSFDPEVEYSESILSVISIFTKQYNNDKIKIFGLFCILMKYYRLREFFLNNEFNDMNKILFKFDRLLQEHDIDLYNHLLQQGIKSRMFVIDWIKSIFQKIGFSSSEQIIFIDLIFFYGFDILLSISCQILLFNKRKVMSMEYEKLLVTLKDGNNLLPIDDKTSSDNTSDDIKIEARVLSFNELIKKSASPAMIRPNLLKLFSQEYDEIYSGDKAMRDEFQKMQTENKELQKEVKKLEHDYTILNREHVTIANELLQSQLKINSILSENSRLKIEVLEAKRKLEQQIRENKGSNNKPIPSDLQKNLDDTLKKNANVMQKNLIYQDKINELENLVTELTNANEKGIYLSHLFSNDNPLSRTPLIDSTWTGFKKVFQ</sequence>
<keyword evidence="3" id="KW-1133">Transmembrane helix</keyword>
<comment type="caution">
    <text evidence="5">The sequence shown here is derived from an EMBL/GenBank/DDBJ whole genome shotgun (WGS) entry which is preliminary data.</text>
</comment>
<proteinExistence type="predicted"/>
<protein>
    <recommendedName>
        <fullName evidence="4">Rab-GAP TBC domain-containing protein</fullName>
    </recommendedName>
</protein>
<dbReference type="InterPro" id="IPR035969">
    <property type="entry name" value="Rab-GAP_TBC_sf"/>
</dbReference>
<keyword evidence="6" id="KW-1185">Reference proteome</keyword>
<feature type="coiled-coil region" evidence="1">
    <location>
        <begin position="520"/>
        <end position="650"/>
    </location>
</feature>
<reference evidence="6" key="1">
    <citation type="submission" date="2023-07" db="EMBL/GenBank/DDBJ databases">
        <title>A draft genome of Kazachstania heterogenica Y-27499.</title>
        <authorList>
            <person name="Donic C."/>
            <person name="Kralova J.S."/>
            <person name="Fidel L."/>
            <person name="Ben-Dor S."/>
            <person name="Jung S."/>
        </authorList>
    </citation>
    <scope>NUCLEOTIDE SEQUENCE [LARGE SCALE GENOMIC DNA]</scope>
    <source>
        <strain evidence="6">Y27499</strain>
    </source>
</reference>
<evidence type="ECO:0000313" key="5">
    <source>
        <dbReference type="EMBL" id="KAK5780675.1"/>
    </source>
</evidence>
<dbReference type="EMBL" id="JAWIZZ010000040">
    <property type="protein sequence ID" value="KAK5780675.1"/>
    <property type="molecule type" value="Genomic_DNA"/>
</dbReference>
<evidence type="ECO:0000259" key="4">
    <source>
        <dbReference type="PROSITE" id="PS50086"/>
    </source>
</evidence>
<dbReference type="PANTHER" id="PTHR47219">
    <property type="entry name" value="RAB GTPASE-ACTIVATING PROTEIN 1-LIKE"/>
    <property type="match status" value="1"/>
</dbReference>
<dbReference type="InterPro" id="IPR050302">
    <property type="entry name" value="Rab_GAP_TBC_domain"/>
</dbReference>